<reference evidence="2" key="1">
    <citation type="submission" date="2016-11" db="EMBL/GenBank/DDBJ databases">
        <authorList>
            <person name="Varghese N."/>
            <person name="Submissions S."/>
        </authorList>
    </citation>
    <scope>NUCLEOTIDE SEQUENCE [LARGE SCALE GENOMIC DNA]</scope>
    <source>
        <strain evidence="2">CGMCC 1.6496</strain>
    </source>
</reference>
<evidence type="ECO:0008006" key="3">
    <source>
        <dbReference type="Google" id="ProtNLM"/>
    </source>
</evidence>
<sequence>MKWKKTDITQYTEAKEYIDTVLIPLMPFEMESDTHLDVNAFQYEWTMLLVNELEKELTGRMMLLPPYVYRKPIIQEQELKRIDSWAKEIKKQPFNHVFFLTLDGGWKKHEEVLPGTLLWLPGMKSGDLHSADMYRFIRDQVEQMSELIQSYW</sequence>
<keyword evidence="2" id="KW-1185">Reference proteome</keyword>
<name>A0A1M5LGY1_9BACI</name>
<dbReference type="EMBL" id="FQXD01000001">
    <property type="protein sequence ID" value="SHG63929.1"/>
    <property type="molecule type" value="Genomic_DNA"/>
</dbReference>
<organism evidence="1 2">
    <name type="scientific">Virgibacillus chiguensis</name>
    <dbReference type="NCBI Taxonomy" id="411959"/>
    <lineage>
        <taxon>Bacteria</taxon>
        <taxon>Bacillati</taxon>
        <taxon>Bacillota</taxon>
        <taxon>Bacilli</taxon>
        <taxon>Bacillales</taxon>
        <taxon>Bacillaceae</taxon>
        <taxon>Virgibacillus</taxon>
    </lineage>
</organism>
<protein>
    <recommendedName>
        <fullName evidence="3">DUF2487 domain-containing protein</fullName>
    </recommendedName>
</protein>
<evidence type="ECO:0000313" key="1">
    <source>
        <dbReference type="EMBL" id="SHG63929.1"/>
    </source>
</evidence>
<dbReference type="OrthoDB" id="2678750at2"/>
<dbReference type="Pfam" id="PF10673">
    <property type="entry name" value="DUF2487"/>
    <property type="match status" value="1"/>
</dbReference>
<accession>A0A1M5LGY1</accession>
<evidence type="ECO:0000313" key="2">
    <source>
        <dbReference type="Proteomes" id="UP000184079"/>
    </source>
</evidence>
<proteinExistence type="predicted"/>
<dbReference type="Proteomes" id="UP000184079">
    <property type="component" value="Unassembled WGS sequence"/>
</dbReference>
<dbReference type="RefSeq" id="WP_073004153.1">
    <property type="nucleotide sequence ID" value="NZ_FQXD01000001.1"/>
</dbReference>
<dbReference type="InterPro" id="IPR019615">
    <property type="entry name" value="DUF2487"/>
</dbReference>
<dbReference type="AlphaFoldDB" id="A0A1M5LGY1"/>
<gene>
    <name evidence="1" type="ORF">SAMN05421807_101118</name>
</gene>